<evidence type="ECO:0000256" key="9">
    <source>
        <dbReference type="ARBA" id="ARBA00022694"/>
    </source>
</evidence>
<dbReference type="InterPro" id="IPR013785">
    <property type="entry name" value="Aldolase_TIM"/>
</dbReference>
<evidence type="ECO:0000256" key="1">
    <source>
        <dbReference type="ARBA" id="ARBA00004496"/>
    </source>
</evidence>
<dbReference type="GO" id="GO:0046872">
    <property type="term" value="F:metal ion binding"/>
    <property type="evidence" value="ECO:0007669"/>
    <property type="project" value="UniProtKB-KW"/>
</dbReference>
<evidence type="ECO:0000256" key="4">
    <source>
        <dbReference type="ARBA" id="ARBA00022490"/>
    </source>
</evidence>
<feature type="active site" description="Proton acceptor" evidence="14">
    <location>
        <position position="91"/>
    </location>
</feature>
<dbReference type="PIRSF" id="PIRSF006004">
    <property type="entry name" value="CHP00048"/>
    <property type="match status" value="1"/>
</dbReference>
<dbReference type="EC" id="2.1.1.192" evidence="14"/>
<name>E6W1Y0_DESIS</name>
<keyword evidence="3 14" id="KW-0004">4Fe-4S</keyword>
<dbReference type="InterPro" id="IPR048641">
    <property type="entry name" value="RlmN_N"/>
</dbReference>
<evidence type="ECO:0000259" key="15">
    <source>
        <dbReference type="PROSITE" id="PS51918"/>
    </source>
</evidence>
<organism evidence="16 17">
    <name type="scientific">Desulfurispirillum indicum (strain ATCC BAA-1389 / DSM 22839 / S5)</name>
    <dbReference type="NCBI Taxonomy" id="653733"/>
    <lineage>
        <taxon>Bacteria</taxon>
        <taxon>Pseudomonadati</taxon>
        <taxon>Chrysiogenota</taxon>
        <taxon>Chrysiogenia</taxon>
        <taxon>Chrysiogenales</taxon>
        <taxon>Chrysiogenaceae</taxon>
        <taxon>Desulfurispirillum</taxon>
    </lineage>
</organism>
<dbReference type="GO" id="GO:0051539">
    <property type="term" value="F:4 iron, 4 sulfur cluster binding"/>
    <property type="evidence" value="ECO:0007669"/>
    <property type="project" value="UniProtKB-UniRule"/>
</dbReference>
<dbReference type="GO" id="GO:0002935">
    <property type="term" value="F:tRNA (adenine(37)-C2)-methyltransferase activity"/>
    <property type="evidence" value="ECO:0007669"/>
    <property type="project" value="UniProtKB-UniRule"/>
</dbReference>
<sequence length="342" mass="38715">MIDFCSLNYQQVQRLFADLGQPKFRVDQFLAWVYAKGCLDMDAYTNVSKELRSLLRETIHFPRYTIESVQHSRVDNTRKILLRFPDGHAVETVLIPVHSKLSQCLSTQVGCKMGCTFCATASMGFKRNLSVSEILAQAFAAREIIEPHERVGNFVFMGMGEPLDNYENSIAAIKTIIHPQMMGYSHRHVTLSTCGILKGIRRLSREELPCNLAISLHAVNDEQRSFLMPVNRADGLHALMQTLREFPLSSKKVITIEYLLIRDFNDSTDDAKKLLQLLRGLRCKVNLIVYNPHDYADYHAPDEKRVLQFQRILAEKGVMTFIRKSGGSDIDAACGQLAGKSS</sequence>
<dbReference type="GO" id="GO:0070475">
    <property type="term" value="P:rRNA base methylation"/>
    <property type="evidence" value="ECO:0007669"/>
    <property type="project" value="UniProtKB-UniRule"/>
</dbReference>
<feature type="binding site" evidence="14">
    <location>
        <position position="192"/>
    </location>
    <ligand>
        <name>S-adenosyl-L-methionine</name>
        <dbReference type="ChEBI" id="CHEBI:59789"/>
    </ligand>
</feature>
<dbReference type="FunCoup" id="E6W1Y0">
    <property type="interactions" value="524"/>
</dbReference>
<accession>E6W1Y0</accession>
<dbReference type="STRING" id="653733.Selin_0769"/>
<dbReference type="Pfam" id="PF04055">
    <property type="entry name" value="Radical_SAM"/>
    <property type="match status" value="1"/>
</dbReference>
<dbReference type="GO" id="GO:0070040">
    <property type="term" value="F:rRNA (adenine(2503)-C2-)-methyltransferase activity"/>
    <property type="evidence" value="ECO:0007669"/>
    <property type="project" value="UniProtKB-UniRule"/>
</dbReference>
<keyword evidence="13 14" id="KW-1015">Disulfide bond</keyword>
<evidence type="ECO:0000256" key="8">
    <source>
        <dbReference type="ARBA" id="ARBA00022691"/>
    </source>
</evidence>
<dbReference type="PROSITE" id="PS51918">
    <property type="entry name" value="RADICAL_SAM"/>
    <property type="match status" value="1"/>
</dbReference>
<dbReference type="SFLD" id="SFLDS00029">
    <property type="entry name" value="Radical_SAM"/>
    <property type="match status" value="1"/>
</dbReference>
<keyword evidence="6 14" id="KW-0489">Methyltransferase</keyword>
<feature type="binding site" evidence="14">
    <location>
        <position position="115"/>
    </location>
    <ligand>
        <name>[4Fe-4S] cluster</name>
        <dbReference type="ChEBI" id="CHEBI:49883"/>
        <note>4Fe-4S-S-AdoMet</note>
    </ligand>
</feature>
<dbReference type="InterPro" id="IPR040072">
    <property type="entry name" value="Methyltransferase_A"/>
</dbReference>
<feature type="binding site" evidence="14">
    <location>
        <position position="291"/>
    </location>
    <ligand>
        <name>S-adenosyl-L-methionine</name>
        <dbReference type="ChEBI" id="CHEBI:59789"/>
    </ligand>
</feature>
<dbReference type="EMBL" id="CP002432">
    <property type="protein sequence ID" value="ADU65512.1"/>
    <property type="molecule type" value="Genomic_DNA"/>
</dbReference>
<dbReference type="InterPro" id="IPR058240">
    <property type="entry name" value="rSAM_sf"/>
</dbReference>
<feature type="domain" description="Radical SAM core" evidence="15">
    <location>
        <begin position="97"/>
        <end position="328"/>
    </location>
</feature>
<dbReference type="SFLD" id="SFLDG01062">
    <property type="entry name" value="methyltransferase_(Class_A)"/>
    <property type="match status" value="1"/>
</dbReference>
<dbReference type="FunFam" id="3.20.20.70:FF:000014">
    <property type="entry name" value="Probable dual-specificity RNA methyltransferase RlmN"/>
    <property type="match status" value="1"/>
</dbReference>
<proteinExistence type="inferred from homology"/>
<gene>
    <name evidence="14" type="primary">rlmN</name>
    <name evidence="16" type="ordered locus">Selin_0769</name>
</gene>
<dbReference type="HOGENOM" id="CLU_029101_2_0_0"/>
<evidence type="ECO:0000313" key="16">
    <source>
        <dbReference type="EMBL" id="ADU65512.1"/>
    </source>
</evidence>
<evidence type="ECO:0000256" key="14">
    <source>
        <dbReference type="HAMAP-Rule" id="MF_01849"/>
    </source>
</evidence>
<dbReference type="SFLD" id="SFLDF00275">
    <property type="entry name" value="adenosine_C2_methyltransferase"/>
    <property type="match status" value="1"/>
</dbReference>
<comment type="catalytic activity">
    <reaction evidence="14">
        <text>adenosine(2503) in 23S rRNA + 2 reduced [2Fe-2S]-[ferredoxin] + 2 S-adenosyl-L-methionine = 2-methyladenosine(2503) in 23S rRNA + 5'-deoxyadenosine + L-methionine + 2 oxidized [2Fe-2S]-[ferredoxin] + S-adenosyl-L-homocysteine</text>
        <dbReference type="Rhea" id="RHEA:42916"/>
        <dbReference type="Rhea" id="RHEA-COMP:10000"/>
        <dbReference type="Rhea" id="RHEA-COMP:10001"/>
        <dbReference type="Rhea" id="RHEA-COMP:10152"/>
        <dbReference type="Rhea" id="RHEA-COMP:10282"/>
        <dbReference type="ChEBI" id="CHEBI:17319"/>
        <dbReference type="ChEBI" id="CHEBI:33737"/>
        <dbReference type="ChEBI" id="CHEBI:33738"/>
        <dbReference type="ChEBI" id="CHEBI:57844"/>
        <dbReference type="ChEBI" id="CHEBI:57856"/>
        <dbReference type="ChEBI" id="CHEBI:59789"/>
        <dbReference type="ChEBI" id="CHEBI:74411"/>
        <dbReference type="ChEBI" id="CHEBI:74497"/>
        <dbReference type="EC" id="2.1.1.192"/>
    </reaction>
</comment>
<reference evidence="16 17" key="1">
    <citation type="submission" date="2010-12" db="EMBL/GenBank/DDBJ databases">
        <title>Complete sequence of Desulfurispirillum indicum S5.</title>
        <authorList>
            <consortium name="US DOE Joint Genome Institute"/>
            <person name="Lucas S."/>
            <person name="Copeland A."/>
            <person name="Lapidus A."/>
            <person name="Cheng J.-F."/>
            <person name="Goodwin L."/>
            <person name="Pitluck S."/>
            <person name="Chertkov O."/>
            <person name="Held B."/>
            <person name="Detter J.C."/>
            <person name="Han C."/>
            <person name="Tapia R."/>
            <person name="Land M."/>
            <person name="Hauser L."/>
            <person name="Kyrpides N."/>
            <person name="Ivanova N."/>
            <person name="Mikhailova N."/>
            <person name="Haggblom M."/>
            <person name="Rauschenbach I."/>
            <person name="Bini E."/>
            <person name="Woyke T."/>
        </authorList>
    </citation>
    <scope>NUCLEOTIDE SEQUENCE [LARGE SCALE GENOMIC DNA]</scope>
    <source>
        <strain evidence="17">ATCC BAA-1389 / DSM 22839 / S5</strain>
    </source>
</reference>
<keyword evidence="4 14" id="KW-0963">Cytoplasm</keyword>
<dbReference type="InterPro" id="IPR027492">
    <property type="entry name" value="RNA_MTrfase_RlmN"/>
</dbReference>
<keyword evidence="12 14" id="KW-0411">Iron-sulfur</keyword>
<keyword evidence="17" id="KW-1185">Reference proteome</keyword>
<feature type="binding site" evidence="14">
    <location>
        <begin position="160"/>
        <end position="161"/>
    </location>
    <ligand>
        <name>S-adenosyl-L-methionine</name>
        <dbReference type="ChEBI" id="CHEBI:59789"/>
    </ligand>
</feature>
<dbReference type="InterPro" id="IPR004383">
    <property type="entry name" value="rRNA_lsu_MTrfase_RlmN/Cfr"/>
</dbReference>
<comment type="miscellaneous">
    <text evidence="14">Reaction proceeds by a ping-pong mechanism involving intermediate methylation of a conserved cysteine residue.</text>
</comment>
<comment type="subcellular location">
    <subcellularLocation>
        <location evidence="1 14">Cytoplasm</location>
    </subcellularLocation>
</comment>
<dbReference type="Pfam" id="PF21016">
    <property type="entry name" value="RlmN_N"/>
    <property type="match status" value="1"/>
</dbReference>
<dbReference type="RefSeq" id="WP_013505400.1">
    <property type="nucleotide sequence ID" value="NC_014836.1"/>
</dbReference>
<dbReference type="HAMAP" id="MF_01849">
    <property type="entry name" value="RNA_methyltr_RlmN"/>
    <property type="match status" value="1"/>
</dbReference>
<feature type="active site" description="S-methylcysteine intermediate" evidence="14">
    <location>
        <position position="334"/>
    </location>
</feature>
<protein>
    <recommendedName>
        <fullName evidence="14">Probable dual-specificity RNA methyltransferase RlmN</fullName>
        <ecNumber evidence="14">2.1.1.192</ecNumber>
    </recommendedName>
    <alternativeName>
        <fullName evidence="14">23S rRNA (adenine(2503)-C(2))-methyltransferase</fullName>
    </alternativeName>
    <alternativeName>
        <fullName evidence="14">23S rRNA m2A2503 methyltransferase</fullName>
    </alternativeName>
    <alternativeName>
        <fullName evidence="14">Ribosomal RNA large subunit methyltransferase N</fullName>
    </alternativeName>
    <alternativeName>
        <fullName evidence="14">tRNA (adenine(37)-C(2))-methyltransferase</fullName>
    </alternativeName>
    <alternativeName>
        <fullName evidence="14">tRNA m2A37 methyltransferase</fullName>
    </alternativeName>
</protein>
<dbReference type="PANTHER" id="PTHR30544">
    <property type="entry name" value="23S RRNA METHYLTRANSFERASE"/>
    <property type="match status" value="1"/>
</dbReference>
<dbReference type="InParanoid" id="E6W1Y0"/>
<dbReference type="eggNOG" id="COG0820">
    <property type="taxonomic scope" value="Bacteria"/>
</dbReference>
<keyword evidence="10 14" id="KW-0479">Metal-binding</keyword>
<evidence type="ECO:0000256" key="6">
    <source>
        <dbReference type="ARBA" id="ARBA00022603"/>
    </source>
</evidence>
<evidence type="ECO:0000256" key="7">
    <source>
        <dbReference type="ARBA" id="ARBA00022679"/>
    </source>
</evidence>
<keyword evidence="8 14" id="KW-0949">S-adenosyl-L-methionine</keyword>
<evidence type="ECO:0000256" key="12">
    <source>
        <dbReference type="ARBA" id="ARBA00023014"/>
    </source>
</evidence>
<dbReference type="Proteomes" id="UP000002572">
    <property type="component" value="Chromosome"/>
</dbReference>
<evidence type="ECO:0000256" key="11">
    <source>
        <dbReference type="ARBA" id="ARBA00023004"/>
    </source>
</evidence>
<dbReference type="Gene3D" id="3.20.20.70">
    <property type="entry name" value="Aldolase class I"/>
    <property type="match status" value="1"/>
</dbReference>
<comment type="caution">
    <text evidence="14">Lacks conserved residue(s) required for the propagation of feature annotation.</text>
</comment>
<comment type="similarity">
    <text evidence="2 14">Belongs to the radical SAM superfamily. RlmN family.</text>
</comment>
<comment type="catalytic activity">
    <reaction evidence="14">
        <text>adenosine(37) in tRNA + 2 reduced [2Fe-2S]-[ferredoxin] + 2 S-adenosyl-L-methionine = 2-methyladenosine(37) in tRNA + 5'-deoxyadenosine + L-methionine + 2 oxidized [2Fe-2S]-[ferredoxin] + S-adenosyl-L-homocysteine</text>
        <dbReference type="Rhea" id="RHEA:43332"/>
        <dbReference type="Rhea" id="RHEA-COMP:10000"/>
        <dbReference type="Rhea" id="RHEA-COMP:10001"/>
        <dbReference type="Rhea" id="RHEA-COMP:10162"/>
        <dbReference type="Rhea" id="RHEA-COMP:10485"/>
        <dbReference type="ChEBI" id="CHEBI:17319"/>
        <dbReference type="ChEBI" id="CHEBI:33737"/>
        <dbReference type="ChEBI" id="CHEBI:33738"/>
        <dbReference type="ChEBI" id="CHEBI:57844"/>
        <dbReference type="ChEBI" id="CHEBI:57856"/>
        <dbReference type="ChEBI" id="CHEBI:59789"/>
        <dbReference type="ChEBI" id="CHEBI:74411"/>
        <dbReference type="ChEBI" id="CHEBI:74497"/>
        <dbReference type="EC" id="2.1.1.192"/>
    </reaction>
</comment>
<evidence type="ECO:0000256" key="5">
    <source>
        <dbReference type="ARBA" id="ARBA00022552"/>
    </source>
</evidence>
<dbReference type="KEGG" id="din:Selin_0769"/>
<keyword evidence="7 14" id="KW-0808">Transferase</keyword>
<dbReference type="InterPro" id="IPR007197">
    <property type="entry name" value="rSAM"/>
</dbReference>
<evidence type="ECO:0000256" key="13">
    <source>
        <dbReference type="ARBA" id="ARBA00023157"/>
    </source>
</evidence>
<dbReference type="SUPFAM" id="SSF102114">
    <property type="entry name" value="Radical SAM enzymes"/>
    <property type="match status" value="1"/>
</dbReference>
<dbReference type="Gene3D" id="1.10.150.530">
    <property type="match status" value="1"/>
</dbReference>
<evidence type="ECO:0000256" key="2">
    <source>
        <dbReference type="ARBA" id="ARBA00007544"/>
    </source>
</evidence>
<dbReference type="GO" id="GO:0030488">
    <property type="term" value="P:tRNA methylation"/>
    <property type="evidence" value="ECO:0007669"/>
    <property type="project" value="UniProtKB-UniRule"/>
</dbReference>
<keyword evidence="9 14" id="KW-0819">tRNA processing</keyword>
<dbReference type="GO" id="GO:0005737">
    <property type="term" value="C:cytoplasm"/>
    <property type="evidence" value="ECO:0007669"/>
    <property type="project" value="UniProtKB-SubCell"/>
</dbReference>
<comment type="function">
    <text evidence="14">Specifically methylates position 2 of adenine 2503 in 23S rRNA and position 2 of adenine 37 in tRNAs.</text>
</comment>
<keyword evidence="5 14" id="KW-0698">rRNA processing</keyword>
<feature type="binding site" evidence="14">
    <location>
        <position position="111"/>
    </location>
    <ligand>
        <name>[4Fe-4S] cluster</name>
        <dbReference type="ChEBI" id="CHEBI:49883"/>
        <note>4Fe-4S-S-AdoMet</note>
    </ligand>
</feature>
<comment type="cofactor">
    <cofactor evidence="14">
        <name>[4Fe-4S] cluster</name>
        <dbReference type="ChEBI" id="CHEBI:49883"/>
    </cofactor>
    <text evidence="14">Binds 1 [4Fe-4S] cluster. The cluster is coordinated with 3 cysteines and an exchangeable S-adenosyl-L-methionine.</text>
</comment>
<evidence type="ECO:0000313" key="17">
    <source>
        <dbReference type="Proteomes" id="UP000002572"/>
    </source>
</evidence>
<evidence type="ECO:0000256" key="3">
    <source>
        <dbReference type="ARBA" id="ARBA00022485"/>
    </source>
</evidence>
<evidence type="ECO:0000256" key="10">
    <source>
        <dbReference type="ARBA" id="ARBA00022723"/>
    </source>
</evidence>
<dbReference type="CDD" id="cd01335">
    <property type="entry name" value="Radical_SAM"/>
    <property type="match status" value="1"/>
</dbReference>
<keyword evidence="11 14" id="KW-0408">Iron</keyword>
<dbReference type="GO" id="GO:0000049">
    <property type="term" value="F:tRNA binding"/>
    <property type="evidence" value="ECO:0007669"/>
    <property type="project" value="UniProtKB-UniRule"/>
</dbReference>
<feature type="binding site" evidence="14">
    <location>
        <begin position="215"/>
        <end position="217"/>
    </location>
    <ligand>
        <name>S-adenosyl-L-methionine</name>
        <dbReference type="ChEBI" id="CHEBI:59789"/>
    </ligand>
</feature>
<dbReference type="NCBIfam" id="TIGR00048">
    <property type="entry name" value="rRNA_mod_RlmN"/>
    <property type="match status" value="1"/>
</dbReference>
<dbReference type="GO" id="GO:0019843">
    <property type="term" value="F:rRNA binding"/>
    <property type="evidence" value="ECO:0007669"/>
    <property type="project" value="UniProtKB-UniRule"/>
</dbReference>
<feature type="binding site" evidence="14">
    <location>
        <position position="118"/>
    </location>
    <ligand>
        <name>[4Fe-4S] cluster</name>
        <dbReference type="ChEBI" id="CHEBI:49883"/>
        <note>4Fe-4S-S-AdoMet</note>
    </ligand>
</feature>
<dbReference type="AlphaFoldDB" id="E6W1Y0"/>
<dbReference type="PANTHER" id="PTHR30544:SF5">
    <property type="entry name" value="RADICAL SAM CORE DOMAIN-CONTAINING PROTEIN"/>
    <property type="match status" value="1"/>
</dbReference>